<evidence type="ECO:0000256" key="1">
    <source>
        <dbReference type="ARBA" id="ARBA00022714"/>
    </source>
</evidence>
<keyword evidence="4" id="KW-0408">Iron</keyword>
<dbReference type="GO" id="GO:0046872">
    <property type="term" value="F:metal ion binding"/>
    <property type="evidence" value="ECO:0007669"/>
    <property type="project" value="UniProtKB-KW"/>
</dbReference>
<dbReference type="Pfam" id="PF19112">
    <property type="entry name" value="VanA_C"/>
    <property type="match status" value="1"/>
</dbReference>
<keyword evidence="2" id="KW-0479">Metal-binding</keyword>
<dbReference type="SUPFAM" id="SSF50022">
    <property type="entry name" value="ISP domain"/>
    <property type="match status" value="1"/>
</dbReference>
<evidence type="ECO:0000313" key="8">
    <source>
        <dbReference type="Proteomes" id="UP000283587"/>
    </source>
</evidence>
<accession>A0A419A6P1</accession>
<proteinExistence type="predicted"/>
<keyword evidence="1" id="KW-0001">2Fe-2S</keyword>
<feature type="domain" description="Rieske" evidence="6">
    <location>
        <begin position="45"/>
        <end position="147"/>
    </location>
</feature>
<dbReference type="Gene3D" id="2.102.10.10">
    <property type="entry name" value="Rieske [2Fe-2S] iron-sulphur domain"/>
    <property type="match status" value="1"/>
</dbReference>
<dbReference type="PANTHER" id="PTHR21266:SF60">
    <property type="entry name" value="3-KETOSTEROID-9-ALPHA-MONOOXYGENASE, OXYGENASE COMPONENT"/>
    <property type="match status" value="1"/>
</dbReference>
<dbReference type="PROSITE" id="PS51296">
    <property type="entry name" value="RIESKE"/>
    <property type="match status" value="1"/>
</dbReference>
<dbReference type="InterPro" id="IPR036922">
    <property type="entry name" value="Rieske_2Fe-2S_sf"/>
</dbReference>
<keyword evidence="5" id="KW-0411">Iron-sulfur</keyword>
<dbReference type="InterPro" id="IPR017941">
    <property type="entry name" value="Rieske_2Fe-2S"/>
</dbReference>
<dbReference type="Proteomes" id="UP000283587">
    <property type="component" value="Unassembled WGS sequence"/>
</dbReference>
<keyword evidence="3" id="KW-0560">Oxidoreductase</keyword>
<protein>
    <submittedName>
        <fullName evidence="7">Aromatic ring-hydroxylating dioxygenase subunit alpha</fullName>
    </submittedName>
</protein>
<dbReference type="InterPro" id="IPR044043">
    <property type="entry name" value="VanA_C_cat"/>
</dbReference>
<evidence type="ECO:0000259" key="6">
    <source>
        <dbReference type="PROSITE" id="PS51296"/>
    </source>
</evidence>
<dbReference type="Gene3D" id="3.90.380.10">
    <property type="entry name" value="Naphthalene 1,2-dioxygenase Alpha Subunit, Chain A, domain 1"/>
    <property type="match status" value="1"/>
</dbReference>
<dbReference type="PANTHER" id="PTHR21266">
    <property type="entry name" value="IRON-SULFUR DOMAIN CONTAINING PROTEIN"/>
    <property type="match status" value="1"/>
</dbReference>
<dbReference type="SUPFAM" id="SSF55961">
    <property type="entry name" value="Bet v1-like"/>
    <property type="match status" value="1"/>
</dbReference>
<dbReference type="CDD" id="cd03469">
    <property type="entry name" value="Rieske_RO_Alpha_N"/>
    <property type="match status" value="1"/>
</dbReference>
<dbReference type="AlphaFoldDB" id="A0A419A6P1"/>
<name>A0A419A6P1_9RHOB</name>
<evidence type="ECO:0000256" key="4">
    <source>
        <dbReference type="ARBA" id="ARBA00023004"/>
    </source>
</evidence>
<comment type="caution">
    <text evidence="7">The sequence shown here is derived from an EMBL/GenBank/DDBJ whole genome shotgun (WGS) entry which is preliminary data.</text>
</comment>
<evidence type="ECO:0000256" key="3">
    <source>
        <dbReference type="ARBA" id="ARBA00023002"/>
    </source>
</evidence>
<gene>
    <name evidence="7" type="ORF">D3P05_11010</name>
</gene>
<organism evidence="7 8">
    <name type="scientific">Paracoccus siganidrum</name>
    <dbReference type="NCBI Taxonomy" id="1276757"/>
    <lineage>
        <taxon>Bacteria</taxon>
        <taxon>Pseudomonadati</taxon>
        <taxon>Pseudomonadota</taxon>
        <taxon>Alphaproteobacteria</taxon>
        <taxon>Rhodobacterales</taxon>
        <taxon>Paracoccaceae</taxon>
        <taxon>Paracoccus</taxon>
    </lineage>
</organism>
<dbReference type="OrthoDB" id="9800776at2"/>
<keyword evidence="8" id="KW-1185">Reference proteome</keyword>
<sequence length="375" mass="41963">MCNAIPPPRQWQRAGQLHSSGGRYMGESFLDNETWRYFWHPVCTVKELAESDKGRGELLCARLLGTELVIARLDSGVVAMNNRCPHRSAKLHLGWNRGDSVQCPYHGWQWGADGSCKGIPAAPDGPIPPNAKAVSYDCAERYGLVWVRLDGSAGTAIPEHPVFDDPAFRCVPGPSYDWKTHSARRVENYTDLAHFPFVHPETLGSAGHVTFLTPQIAFRKEGRMRFRYAPPEGARNAVDASGNFSPLAFSDYTIRLPFGVSVDLTLQNGARTVLWVWATPLDDIHCRSFWFACRNGDLDGPDQPHIDQQMRILEEDVDIVESQDPEQIPHPRDEIAVAPDKVSLTYRRLLYALCKAKAQGPEALKAFLDTERDDI</sequence>
<reference evidence="8" key="1">
    <citation type="submission" date="2018-09" db="EMBL/GenBank/DDBJ databases">
        <title>Paracoccus onubensis nov. sp. a moderate halophilic bacterium isolated from Gruta de las Maravillas (Aracena, Spain).</title>
        <authorList>
            <person name="Jurado V."/>
            <person name="Gutierrez-Patricio S."/>
            <person name="Gonzalez-Pimentel J.L."/>
            <person name="Miller A.Z."/>
            <person name="Laiz L."/>
            <person name="Saiz-Jimenez C."/>
        </authorList>
    </citation>
    <scope>NUCLEOTIDE SEQUENCE [LARGE SCALE GENOMIC DNA]</scope>
    <source>
        <strain evidence="8">DSM 26381</strain>
    </source>
</reference>
<dbReference type="GO" id="GO:0051537">
    <property type="term" value="F:2 iron, 2 sulfur cluster binding"/>
    <property type="evidence" value="ECO:0007669"/>
    <property type="project" value="UniProtKB-KW"/>
</dbReference>
<dbReference type="InterPro" id="IPR050584">
    <property type="entry name" value="Cholesterol_7-desaturase"/>
</dbReference>
<dbReference type="Pfam" id="PF00355">
    <property type="entry name" value="Rieske"/>
    <property type="match status" value="1"/>
</dbReference>
<evidence type="ECO:0000256" key="2">
    <source>
        <dbReference type="ARBA" id="ARBA00022723"/>
    </source>
</evidence>
<dbReference type="GO" id="GO:0051213">
    <property type="term" value="F:dioxygenase activity"/>
    <property type="evidence" value="ECO:0007669"/>
    <property type="project" value="UniProtKB-KW"/>
</dbReference>
<evidence type="ECO:0000313" key="7">
    <source>
        <dbReference type="EMBL" id="RJL14813.1"/>
    </source>
</evidence>
<dbReference type="EMBL" id="QZEW01000040">
    <property type="protein sequence ID" value="RJL14813.1"/>
    <property type="molecule type" value="Genomic_DNA"/>
</dbReference>
<evidence type="ECO:0000256" key="5">
    <source>
        <dbReference type="ARBA" id="ARBA00023014"/>
    </source>
</evidence>
<keyword evidence="7" id="KW-0223">Dioxygenase</keyword>